<dbReference type="InterPro" id="IPR036138">
    <property type="entry name" value="PBP_dimer_sf"/>
</dbReference>
<feature type="region of interest" description="Disordered" evidence="3">
    <location>
        <begin position="567"/>
        <end position="601"/>
    </location>
</feature>
<gene>
    <name evidence="5" type="ORF">ATL31_0475</name>
</gene>
<organism evidence="5 6">
    <name type="scientific">Phycicoccus duodecadis</name>
    <dbReference type="NCBI Taxonomy" id="173053"/>
    <lineage>
        <taxon>Bacteria</taxon>
        <taxon>Bacillati</taxon>
        <taxon>Actinomycetota</taxon>
        <taxon>Actinomycetes</taxon>
        <taxon>Micrococcales</taxon>
        <taxon>Intrasporangiaceae</taxon>
        <taxon>Phycicoccus</taxon>
    </lineage>
</organism>
<reference evidence="5 6" key="1">
    <citation type="submission" date="2017-12" db="EMBL/GenBank/DDBJ databases">
        <title>Sequencing the genomes of 1000 Actinobacteria strains.</title>
        <authorList>
            <person name="Klenk H.-P."/>
        </authorList>
    </citation>
    <scope>NUCLEOTIDE SEQUENCE [LARGE SCALE GENOMIC DNA]</scope>
    <source>
        <strain evidence="5 6">DSM 12806</strain>
    </source>
</reference>
<comment type="caution">
    <text evidence="5">The sequence shown here is derived from an EMBL/GenBank/DDBJ whole genome shotgun (WGS) entry which is preliminary data.</text>
</comment>
<dbReference type="InterPro" id="IPR012338">
    <property type="entry name" value="Beta-lactam/transpept-like"/>
</dbReference>
<feature type="domain" description="Penicillin-binding protein transpeptidase" evidence="4">
    <location>
        <begin position="251"/>
        <end position="556"/>
    </location>
</feature>
<keyword evidence="2" id="KW-0472">Membrane</keyword>
<comment type="subcellular location">
    <subcellularLocation>
        <location evidence="1">Membrane</location>
    </subcellularLocation>
</comment>
<dbReference type="PANTHER" id="PTHR30627:SF1">
    <property type="entry name" value="PEPTIDOGLYCAN D,D-TRANSPEPTIDASE FTSI"/>
    <property type="match status" value="1"/>
</dbReference>
<evidence type="ECO:0000256" key="1">
    <source>
        <dbReference type="ARBA" id="ARBA00004370"/>
    </source>
</evidence>
<dbReference type="OrthoDB" id="9789078at2"/>
<dbReference type="Pfam" id="PF00905">
    <property type="entry name" value="Transpeptidase"/>
    <property type="match status" value="1"/>
</dbReference>
<protein>
    <submittedName>
        <fullName evidence="5">Peptidoglycan synthetase FtsI</fullName>
    </submittedName>
</protein>
<dbReference type="Proteomes" id="UP000233781">
    <property type="component" value="Unassembled WGS sequence"/>
</dbReference>
<evidence type="ECO:0000313" key="6">
    <source>
        <dbReference type="Proteomes" id="UP000233781"/>
    </source>
</evidence>
<dbReference type="Gene3D" id="3.40.710.10">
    <property type="entry name" value="DD-peptidase/beta-lactamase superfamily"/>
    <property type="match status" value="1"/>
</dbReference>
<accession>A0A2N3YFP3</accession>
<dbReference type="Gene3D" id="3.90.1310.10">
    <property type="entry name" value="Penicillin-binding protein 2a (Domain 2)"/>
    <property type="match status" value="1"/>
</dbReference>
<dbReference type="GO" id="GO:0005886">
    <property type="term" value="C:plasma membrane"/>
    <property type="evidence" value="ECO:0007669"/>
    <property type="project" value="TreeGrafter"/>
</dbReference>
<dbReference type="EMBL" id="PJNE01000001">
    <property type="protein sequence ID" value="PKW25677.1"/>
    <property type="molecule type" value="Genomic_DNA"/>
</dbReference>
<dbReference type="InterPro" id="IPR050515">
    <property type="entry name" value="Beta-lactam/transpept"/>
</dbReference>
<name>A0A2N3YFP3_9MICO</name>
<evidence type="ECO:0000256" key="2">
    <source>
        <dbReference type="ARBA" id="ARBA00023136"/>
    </source>
</evidence>
<dbReference type="SUPFAM" id="SSF56519">
    <property type="entry name" value="Penicillin binding protein dimerisation domain"/>
    <property type="match status" value="1"/>
</dbReference>
<dbReference type="PANTHER" id="PTHR30627">
    <property type="entry name" value="PEPTIDOGLYCAN D,D-TRANSPEPTIDASE"/>
    <property type="match status" value="1"/>
</dbReference>
<evidence type="ECO:0000313" key="5">
    <source>
        <dbReference type="EMBL" id="PKW25677.1"/>
    </source>
</evidence>
<dbReference type="GO" id="GO:0008658">
    <property type="term" value="F:penicillin binding"/>
    <property type="evidence" value="ECO:0007669"/>
    <property type="project" value="InterPro"/>
</dbReference>
<proteinExistence type="predicted"/>
<dbReference type="AlphaFoldDB" id="A0A2N3YFP3"/>
<dbReference type="RefSeq" id="WP_101394362.1">
    <property type="nucleotide sequence ID" value="NZ_PJNE01000001.1"/>
</dbReference>
<evidence type="ECO:0000259" key="4">
    <source>
        <dbReference type="Pfam" id="PF00905"/>
    </source>
</evidence>
<keyword evidence="6" id="KW-1185">Reference proteome</keyword>
<dbReference type="Gene3D" id="3.30.450.330">
    <property type="match status" value="1"/>
</dbReference>
<sequence>MRALTVAVIFVLSIFGAQLVRIQGFDAHAVAAEAENERLTAQIIPAMRGQILSADGTVLASSVVREVVVADQTAVCTYGTRRNTCAPDTSEAAVLAAAQELSPLLGTPTSTLVEQLTGTSRYRILSKDVTPLTWNKIAALGIPGIARDQRETRSERTYPQGTTTAALVGYVLDNGSPGGGVEYMEDSQLTGTPGKQTYERGQDGTVIPAGASSITPAVDGRDVTLTVNSSLQWYAQNALAQRIKETKAASGTVVIMNAKTGDLLSVASYPTFDPDTDIGAKGAQLGNKAFNDVFEPGSTAKIMTMAAAIQEKTVTPLTPVVIPNRLQRYDENFKDSHEHPTEYRTVAGTLAESSNIGTILVSETLKPSTLERYFRAFGLGQKSGVGYPGESAGLLPASDTWSGTKRATVSFGQGISVTAIQAASVFQTIANDGVRMPPRLVGSVRAADGSVQDAPPSKGIRVVSHDTATQVSQMLEGVVSSEGTAPEAEVPGYRIAGKTGTADFYDARVGKYSGHTASFIGYAPADDPQIVVAVIVQNPTYPYFGGYVAGPVFKDVTTYALQELKIPPTGAEPPEVQTEVDPQQALSDPTLLRNGVKHPKR</sequence>
<evidence type="ECO:0000256" key="3">
    <source>
        <dbReference type="SAM" id="MobiDB-lite"/>
    </source>
</evidence>
<dbReference type="SUPFAM" id="SSF56601">
    <property type="entry name" value="beta-lactamase/transpeptidase-like"/>
    <property type="match status" value="1"/>
</dbReference>
<dbReference type="GO" id="GO:0071555">
    <property type="term" value="P:cell wall organization"/>
    <property type="evidence" value="ECO:0007669"/>
    <property type="project" value="TreeGrafter"/>
</dbReference>
<dbReference type="InterPro" id="IPR001460">
    <property type="entry name" value="PCN-bd_Tpept"/>
</dbReference>